<keyword evidence="9 13" id="KW-1133">Transmembrane helix</keyword>
<dbReference type="GO" id="GO:0005886">
    <property type="term" value="C:plasma membrane"/>
    <property type="evidence" value="ECO:0007669"/>
    <property type="project" value="TreeGrafter"/>
</dbReference>
<dbReference type="AlphaFoldDB" id="E5ASN7"/>
<comment type="similarity">
    <text evidence="4">Belongs to the cytochrome b560 family.</text>
</comment>
<evidence type="ECO:0000256" key="1">
    <source>
        <dbReference type="ARBA" id="ARBA00001971"/>
    </source>
</evidence>
<feature type="transmembrane region" description="Helical" evidence="13">
    <location>
        <begin position="164"/>
        <end position="183"/>
    </location>
</feature>
<dbReference type="NCBIfam" id="TIGR02970">
    <property type="entry name" value="succ_dehyd_cytB"/>
    <property type="match status" value="1"/>
</dbReference>
<evidence type="ECO:0000256" key="13">
    <source>
        <dbReference type="SAM" id="Phobius"/>
    </source>
</evidence>
<dbReference type="GO" id="GO:0016491">
    <property type="term" value="F:oxidoreductase activity"/>
    <property type="evidence" value="ECO:0007669"/>
    <property type="project" value="UniProtKB-KW"/>
</dbReference>
<evidence type="ECO:0000256" key="8">
    <source>
        <dbReference type="ARBA" id="ARBA00022723"/>
    </source>
</evidence>
<dbReference type="CDD" id="cd03499">
    <property type="entry name" value="SQR_TypeC_SdhC"/>
    <property type="match status" value="1"/>
</dbReference>
<dbReference type="InterPro" id="IPR034804">
    <property type="entry name" value="SQR/QFR_C/D"/>
</dbReference>
<dbReference type="Pfam" id="PF01127">
    <property type="entry name" value="Sdh_cyt"/>
    <property type="match status" value="1"/>
</dbReference>
<name>E5ASN7_MYCRK</name>
<reference evidence="14 15" key="1">
    <citation type="journal article" date="2011" name="J. Bacteriol.">
        <title>Complete genome sequence of Burkholderia rhizoxinica, an endosymbiont of Rhizopus microsporus.</title>
        <authorList>
            <person name="Lackner G."/>
            <person name="Moebius N."/>
            <person name="Partida-Martinez L."/>
            <person name="Hertweck C."/>
        </authorList>
    </citation>
    <scope>NUCLEOTIDE SEQUENCE [LARGE SCALE GENOMIC DNA]</scope>
    <source>
        <strain evidence="15">DSM 19002 / CIP 109453 / HKI 454</strain>
    </source>
</reference>
<dbReference type="InterPro" id="IPR000701">
    <property type="entry name" value="SuccDH_FuR_B_TM-su"/>
</dbReference>
<dbReference type="Gene3D" id="1.20.1300.10">
    <property type="entry name" value="Fumarate reductase/succinate dehydrogenase, transmembrane subunit"/>
    <property type="match status" value="1"/>
</dbReference>
<evidence type="ECO:0000256" key="11">
    <source>
        <dbReference type="ARBA" id="ARBA00023136"/>
    </source>
</evidence>
<evidence type="ECO:0000313" key="15">
    <source>
        <dbReference type="Proteomes" id="UP000007437"/>
    </source>
</evidence>
<dbReference type="HOGENOM" id="CLU_094691_2_0_4"/>
<evidence type="ECO:0000256" key="12">
    <source>
        <dbReference type="ARBA" id="ARBA00025912"/>
    </source>
</evidence>
<gene>
    <name evidence="14" type="ordered locus">RBRH_00170</name>
</gene>
<keyword evidence="6" id="KW-0349">Heme</keyword>
<comment type="function">
    <text evidence="2">Membrane-anchoring subunit of succinate dehydrogenase (SDH).</text>
</comment>
<keyword evidence="14" id="KW-0560">Oxidoreductase</keyword>
<comment type="subunit">
    <text evidence="12">Part of an enzyme complex containing four subunits: a flavoprotein, an iron-sulfur protein, plus two membrane-anchoring proteins, SdhC and SdhD. The complex can form homotrimers.</text>
</comment>
<evidence type="ECO:0000256" key="7">
    <source>
        <dbReference type="ARBA" id="ARBA00022692"/>
    </source>
</evidence>
<evidence type="ECO:0000256" key="4">
    <source>
        <dbReference type="ARBA" id="ARBA00007244"/>
    </source>
</evidence>
<keyword evidence="11 13" id="KW-0472">Membrane</keyword>
<dbReference type="EMBL" id="FR687359">
    <property type="protein sequence ID" value="CBW75619.1"/>
    <property type="molecule type" value="Genomic_DNA"/>
</dbReference>
<feature type="transmembrane region" description="Helical" evidence="13">
    <location>
        <begin position="122"/>
        <end position="143"/>
    </location>
</feature>
<dbReference type="STRING" id="882378.RBRH_00170"/>
<comment type="cofactor">
    <cofactor evidence="1">
        <name>heme</name>
        <dbReference type="ChEBI" id="CHEBI:30413"/>
    </cofactor>
</comment>
<evidence type="ECO:0000256" key="3">
    <source>
        <dbReference type="ARBA" id="ARBA00004370"/>
    </source>
</evidence>
<keyword evidence="8" id="KW-0479">Metal-binding</keyword>
<sequence>MAQCLLLRIWQSNLATLAPGATPGQHCCNASRKEKALKLWVSVSTWGLAMAEAVKKPRPEYRNISIGQILRYRLPLAGRVSILHRVSGALLFLLLPFSLYLLEQSLTSELSFASLKAFFSYPLVKLIVLVLSWAYLFHFCAGLRHLLLDTHRAVTKQGGKQTSIVVFVVSSVLTIAVALKLFGVF</sequence>
<proteinExistence type="inferred from homology"/>
<keyword evidence="10" id="KW-0408">Iron</keyword>
<accession>E5ASN7</accession>
<dbReference type="SUPFAM" id="SSF81343">
    <property type="entry name" value="Fumarate reductase respiratory complex transmembrane subunits"/>
    <property type="match status" value="1"/>
</dbReference>
<dbReference type="GO" id="GO:0046872">
    <property type="term" value="F:metal ion binding"/>
    <property type="evidence" value="ECO:0007669"/>
    <property type="project" value="UniProtKB-KW"/>
</dbReference>
<evidence type="ECO:0000256" key="10">
    <source>
        <dbReference type="ARBA" id="ARBA00023004"/>
    </source>
</evidence>
<dbReference type="KEGG" id="brh:RBRH_00170"/>
<evidence type="ECO:0000256" key="9">
    <source>
        <dbReference type="ARBA" id="ARBA00022989"/>
    </source>
</evidence>
<evidence type="ECO:0000313" key="14">
    <source>
        <dbReference type="EMBL" id="CBW75619.1"/>
    </source>
</evidence>
<dbReference type="PANTHER" id="PTHR10978">
    <property type="entry name" value="SUCCINATE DEHYDROGENASE CYTOCHROME B560 SUBUNIT"/>
    <property type="match status" value="1"/>
</dbReference>
<protein>
    <recommendedName>
        <fullName evidence="5">Succinate dehydrogenase cytochrome b556 subunit</fullName>
    </recommendedName>
</protein>
<dbReference type="PANTHER" id="PTHR10978:SF5">
    <property type="entry name" value="SUCCINATE DEHYDROGENASE CYTOCHROME B560 SUBUNIT, MITOCHONDRIAL"/>
    <property type="match status" value="1"/>
</dbReference>
<dbReference type="Proteomes" id="UP000007437">
    <property type="component" value="Chromosome"/>
</dbReference>
<organism evidence="14 15">
    <name type="scientific">Mycetohabitans rhizoxinica (strain DSM 19002 / CIP 109453 / HKI 454)</name>
    <name type="common">Paraburkholderia rhizoxinica</name>
    <dbReference type="NCBI Taxonomy" id="882378"/>
    <lineage>
        <taxon>Bacteria</taxon>
        <taxon>Pseudomonadati</taxon>
        <taxon>Pseudomonadota</taxon>
        <taxon>Betaproteobacteria</taxon>
        <taxon>Burkholderiales</taxon>
        <taxon>Burkholderiaceae</taxon>
        <taxon>Mycetohabitans</taxon>
    </lineage>
</organism>
<dbReference type="GO" id="GO:0009055">
    <property type="term" value="F:electron transfer activity"/>
    <property type="evidence" value="ECO:0007669"/>
    <property type="project" value="InterPro"/>
</dbReference>
<evidence type="ECO:0000256" key="2">
    <source>
        <dbReference type="ARBA" id="ARBA00004050"/>
    </source>
</evidence>
<dbReference type="GO" id="GO:0006099">
    <property type="term" value="P:tricarboxylic acid cycle"/>
    <property type="evidence" value="ECO:0007669"/>
    <property type="project" value="InterPro"/>
</dbReference>
<comment type="subcellular location">
    <subcellularLocation>
        <location evidence="3">Membrane</location>
    </subcellularLocation>
</comment>
<keyword evidence="7 13" id="KW-0812">Transmembrane</keyword>
<evidence type="ECO:0000256" key="5">
    <source>
        <dbReference type="ARBA" id="ARBA00020076"/>
    </source>
</evidence>
<evidence type="ECO:0000256" key="6">
    <source>
        <dbReference type="ARBA" id="ARBA00022617"/>
    </source>
</evidence>
<dbReference type="InterPro" id="IPR014314">
    <property type="entry name" value="Succ_DH_cytb556"/>
</dbReference>
<feature type="transmembrane region" description="Helical" evidence="13">
    <location>
        <begin position="82"/>
        <end position="102"/>
    </location>
</feature>
<dbReference type="eggNOG" id="COG2009">
    <property type="taxonomic scope" value="Bacteria"/>
</dbReference>